<evidence type="ECO:0000256" key="1">
    <source>
        <dbReference type="SAM" id="MobiDB-lite"/>
    </source>
</evidence>
<gene>
    <name evidence="2" type="ORF">MFUM_0375</name>
</gene>
<evidence type="ECO:0000313" key="3">
    <source>
        <dbReference type="Proteomes" id="UP001161497"/>
    </source>
</evidence>
<evidence type="ECO:0000313" key="2">
    <source>
        <dbReference type="EMBL" id="CAI9084768.1"/>
    </source>
</evidence>
<reference evidence="2" key="1">
    <citation type="submission" date="2023-03" db="EMBL/GenBank/DDBJ databases">
        <authorList>
            <person name="Cremers G."/>
            <person name="Picone N."/>
        </authorList>
    </citation>
    <scope>NUCLEOTIDE SEQUENCE</scope>
    <source>
        <strain evidence="2">Sample_alias</strain>
    </source>
</reference>
<organism evidence="2 3">
    <name type="scientific">Candidatus Methylacidiphilum fumarolicum</name>
    <dbReference type="NCBI Taxonomy" id="591154"/>
    <lineage>
        <taxon>Bacteria</taxon>
        <taxon>Pseudomonadati</taxon>
        <taxon>Verrucomicrobiota</taxon>
        <taxon>Methylacidiphilae</taxon>
        <taxon>Methylacidiphilales</taxon>
        <taxon>Methylacidiphilaceae</taxon>
        <taxon>Methylacidiphilum (ex Ratnadevi et al. 2023)</taxon>
    </lineage>
</organism>
<name>A0ABM9IAV4_9BACT</name>
<dbReference type="Proteomes" id="UP001161497">
    <property type="component" value="Chromosome"/>
</dbReference>
<proteinExistence type="predicted"/>
<protein>
    <submittedName>
        <fullName evidence="2">Uncharacterized protein</fullName>
    </submittedName>
</protein>
<dbReference type="EMBL" id="OX458932">
    <property type="protein sequence ID" value="CAI9084768.1"/>
    <property type="molecule type" value="Genomic_DNA"/>
</dbReference>
<sequence length="53" mass="5729">MRPQEEGAEAGQASCDPAEWQGHVQGQADRRNNLGTKSAKSCCARLRRKSNGS</sequence>
<feature type="region of interest" description="Disordered" evidence="1">
    <location>
        <begin position="1"/>
        <end position="53"/>
    </location>
</feature>
<keyword evidence="3" id="KW-1185">Reference proteome</keyword>
<accession>A0ABM9IAV4</accession>